<reference evidence="1 2" key="1">
    <citation type="journal article" date="2023" name="BMC Biol.">
        <title>The compact genome of the sponge Oopsacas minuta (Hexactinellida) is lacking key metazoan core genes.</title>
        <authorList>
            <person name="Santini S."/>
            <person name="Schenkelaars Q."/>
            <person name="Jourda C."/>
            <person name="Duchesne M."/>
            <person name="Belahbib H."/>
            <person name="Rocher C."/>
            <person name="Selva M."/>
            <person name="Riesgo A."/>
            <person name="Vervoort M."/>
            <person name="Leys S.P."/>
            <person name="Kodjabachian L."/>
            <person name="Le Bivic A."/>
            <person name="Borchiellini C."/>
            <person name="Claverie J.M."/>
            <person name="Renard E."/>
        </authorList>
    </citation>
    <scope>NUCLEOTIDE SEQUENCE [LARGE SCALE GENOMIC DNA]</scope>
    <source>
        <strain evidence="1">SPO-2</strain>
    </source>
</reference>
<dbReference type="GO" id="GO:0061630">
    <property type="term" value="F:ubiquitin protein ligase activity"/>
    <property type="evidence" value="ECO:0007669"/>
    <property type="project" value="TreeGrafter"/>
</dbReference>
<keyword evidence="2" id="KW-1185">Reference proteome</keyword>
<dbReference type="GO" id="GO:0000209">
    <property type="term" value="P:protein polyubiquitination"/>
    <property type="evidence" value="ECO:0007669"/>
    <property type="project" value="TreeGrafter"/>
</dbReference>
<dbReference type="Gene3D" id="2.120.10.30">
    <property type="entry name" value="TolB, C-terminal domain"/>
    <property type="match status" value="1"/>
</dbReference>
<dbReference type="Proteomes" id="UP001165289">
    <property type="component" value="Unassembled WGS sequence"/>
</dbReference>
<proteinExistence type="predicted"/>
<dbReference type="PANTHER" id="PTHR24104:SF47">
    <property type="entry name" value="E3 UBIQUITIN-PROTEIN LIGASE NHLRC1"/>
    <property type="match status" value="1"/>
</dbReference>
<dbReference type="InterPro" id="IPR050952">
    <property type="entry name" value="TRIM-NHL_E3_ligases"/>
</dbReference>
<dbReference type="InterPro" id="IPR011042">
    <property type="entry name" value="6-blade_b-propeller_TolB-like"/>
</dbReference>
<evidence type="ECO:0000313" key="2">
    <source>
        <dbReference type="Proteomes" id="UP001165289"/>
    </source>
</evidence>
<dbReference type="GO" id="GO:0043161">
    <property type="term" value="P:proteasome-mediated ubiquitin-dependent protein catabolic process"/>
    <property type="evidence" value="ECO:0007669"/>
    <property type="project" value="TreeGrafter"/>
</dbReference>
<comment type="caution">
    <text evidence="1">The sequence shown here is derived from an EMBL/GenBank/DDBJ whole genome shotgun (WGS) entry which is preliminary data.</text>
</comment>
<dbReference type="PANTHER" id="PTHR24104">
    <property type="entry name" value="E3 UBIQUITIN-PROTEIN LIGASE NHLRC1-RELATED"/>
    <property type="match status" value="1"/>
</dbReference>
<sequence>MGNWSELEEFVNYIFDELIYKLNDRRVYILNKIAEQKVKHRKIKRSISHIESTMDLLQDQQKEKVTDLENGSICELNRKLSCLEIQANQTTDNYEFFCDMKEFERSLSNLGTIEKSAVQYSNKNEPRYLFDKIQNIHDMNRISVQEGVGMVSASDYLGKQIHIFTLLGKVIHILKHDQIKGPTAIKLISSRELIVSDFITNSLYRIEFDMFKEKKCKIPTTRNNANFITAIDYDIDTDLIYVTSLKSGTIEILNRKTLSLAGKVAQSFIYPKNINITKTEIFVLDCNNPCLHVLSKSTHQPIRSILPQGIGLNFSNPQGFSLDKDGKIIISHFHGTDNSIQVYSPLGQLLHAFPNDGSCIVRPTAVHVTNNYEVIVLLRDSSHQIQMF</sequence>
<accession>A0AAV7JEM9</accession>
<gene>
    <name evidence="1" type="ORF">LOD99_12275</name>
</gene>
<protein>
    <submittedName>
        <fullName evidence="1">Uncharacterized protein</fullName>
    </submittedName>
</protein>
<dbReference type="EMBL" id="JAKMXF010000343">
    <property type="protein sequence ID" value="KAI6647278.1"/>
    <property type="molecule type" value="Genomic_DNA"/>
</dbReference>
<name>A0AAV7JEM9_9METZ</name>
<organism evidence="1 2">
    <name type="scientific">Oopsacas minuta</name>
    <dbReference type="NCBI Taxonomy" id="111878"/>
    <lineage>
        <taxon>Eukaryota</taxon>
        <taxon>Metazoa</taxon>
        <taxon>Porifera</taxon>
        <taxon>Hexactinellida</taxon>
        <taxon>Hexasterophora</taxon>
        <taxon>Lyssacinosida</taxon>
        <taxon>Leucopsacidae</taxon>
        <taxon>Oopsacas</taxon>
    </lineage>
</organism>
<evidence type="ECO:0000313" key="1">
    <source>
        <dbReference type="EMBL" id="KAI6647278.1"/>
    </source>
</evidence>
<dbReference type="AlphaFoldDB" id="A0AAV7JEM9"/>
<dbReference type="SUPFAM" id="SSF101898">
    <property type="entry name" value="NHL repeat"/>
    <property type="match status" value="1"/>
</dbReference>